<proteinExistence type="predicted"/>
<reference evidence="7 8" key="1">
    <citation type="submission" date="2018-01" db="EMBL/GenBank/DDBJ databases">
        <title>Genome Sequencing and Assembly of Anaerobacter polyendosporus strain CT4.</title>
        <authorList>
            <person name="Tachaapaikoon C."/>
            <person name="Sutheeworapong S."/>
            <person name="Jenjaroenpun P."/>
            <person name="Wongsurawat T."/>
            <person name="Nookeaw I."/>
            <person name="Cheawchanlertfa P."/>
            <person name="Kosugi A."/>
            <person name="Cheevadhanarak S."/>
            <person name="Ratanakhanokchai K."/>
        </authorList>
    </citation>
    <scope>NUCLEOTIDE SEQUENCE [LARGE SCALE GENOMIC DNA]</scope>
    <source>
        <strain evidence="7 8">CT4</strain>
    </source>
</reference>
<keyword evidence="2 7" id="KW-0808">Transferase</keyword>
<protein>
    <submittedName>
        <fullName evidence="7">Glycosyl transferase</fullName>
    </submittedName>
</protein>
<dbReference type="InterPro" id="IPR010383">
    <property type="entry name" value="Glyco_hydrolase_94_b-supersand"/>
</dbReference>
<dbReference type="EMBL" id="CP025746">
    <property type="protein sequence ID" value="QAA34805.1"/>
    <property type="molecule type" value="Genomic_DNA"/>
</dbReference>
<feature type="transmembrane region" description="Helical" evidence="3">
    <location>
        <begin position="812"/>
        <end position="831"/>
    </location>
</feature>
<dbReference type="SMART" id="SM01068">
    <property type="entry name" value="CBM_X"/>
    <property type="match status" value="2"/>
</dbReference>
<feature type="transmembrane region" description="Helical" evidence="3">
    <location>
        <begin position="897"/>
        <end position="915"/>
    </location>
</feature>
<dbReference type="InterPro" id="IPR012341">
    <property type="entry name" value="6hp_glycosidase-like_sf"/>
</dbReference>
<dbReference type="KEGG" id="cmah:C1I91_25950"/>
<keyword evidence="3" id="KW-1133">Transmembrane helix</keyword>
<evidence type="ECO:0000313" key="7">
    <source>
        <dbReference type="EMBL" id="QAA34805.1"/>
    </source>
</evidence>
<dbReference type="InterPro" id="IPR011013">
    <property type="entry name" value="Gal_mutarotase_sf_dom"/>
</dbReference>
<feature type="domain" description="Glycosyl hydrolase 94 supersandwich" evidence="4">
    <location>
        <begin position="2052"/>
        <end position="2337"/>
    </location>
</feature>
<dbReference type="Pfam" id="PF10091">
    <property type="entry name" value="Glycoamylase"/>
    <property type="match status" value="1"/>
</dbReference>
<dbReference type="PANTHER" id="PTHR37469:SF2">
    <property type="entry name" value="CELLOBIONIC ACID PHOSPHORYLASE"/>
    <property type="match status" value="1"/>
</dbReference>
<feature type="transmembrane region" description="Helical" evidence="3">
    <location>
        <begin position="756"/>
        <end position="773"/>
    </location>
</feature>
<dbReference type="Gene3D" id="2.70.98.40">
    <property type="entry name" value="Glycoside hydrolase, family 65, N-terminal domain"/>
    <property type="match status" value="2"/>
</dbReference>
<dbReference type="GO" id="GO:0016757">
    <property type="term" value="F:glycosyltransferase activity"/>
    <property type="evidence" value="ECO:0007669"/>
    <property type="project" value="UniProtKB-KW"/>
</dbReference>
<dbReference type="RefSeq" id="WP_128215517.1">
    <property type="nucleotide sequence ID" value="NZ_CP025746.1"/>
</dbReference>
<dbReference type="InterPro" id="IPR008928">
    <property type="entry name" value="6-hairpin_glycosidase_sf"/>
</dbReference>
<sequence>MNILDSVNCRRRIMYSLKESYNRILENYQYINQQVKENKDIVGAAEWLLDNIYVIEKEYKTIKLNMPWGYFENLPLVNGEESCPKVYLLAKEILKSNDGKIEENDTINFLKGRDEREYITLGELWAFPLMLRVGLIEGIATVTDKLAYIQKEKQAGEELAYRIIDSSNKESLEKTIDDIGKSDEKFSIEMGEKLFRVLRDNSIDNDELYKTLAKKVTKEEKFEDAITGEFIRENKLQLSMGNYITSLRTIDAISWKYVFDSVSRIEKLLSEDPEGTYSLMDFDSKDFYRHKVEEISRMTSKEEWKVVEEALRLCNSAGPLEEDRYKAHVGYYLLDDGQKDLEKSIGRFRKKKFITPANFILYQIFLVILFEIIIVSLVYLAAPNMSNAELITGALVVLLPLSEVVVGILNWSVTKLYKPDFLPKLNFEEEGIPEQCRTLVVIPAIFNSPHKVKELMDSLEVYHIANKDDNLYFALLGDLGDSKDEEEEKDEDINYIGTKTAEILNDKYYSHKEQHFFFFNRKRVFNERDKVWMGWERKRGKLMEFMALLRHDADTTYNVISGNIDELRKAKYLITLDADTILPMSAGKKLVGAMAHVLNNAVVSEDNKVLRGYGIMQPKVDMKIEASEKTIFTQIFAGDGGIDVYSSAASDSYQDLFKEGIFTGKGIINIDAFYNILKDEIPENTVLSHDLLEGSYTRCALVSDINVVDGYPASYKASSMRSHRWVRGDWQILPWLFSRKLKLLSRWQIFDNLRRSLVAPWIVISLFITIITLKNGEMWDVFSLLGIISLVAFAFTDMLITPKYKKKDILRSLKQVLLTITFLPNQCVLMLDAIGRTLYRTTISKRNLLQWQTSADVEAACSKDLYSYFKYMWASSVIGLLYLIATFNKSISLGSTNLIISVLWIISPIIAYLISKEDRNVSTTFKDISEKDKLLIRTLSRRTWAYYEDFVNEENNYLAPDNFQEDPNNGVAFRTSPTNMAMGLMSNVVARDMGYSTLFDLVDRIEKILNSMDKLDKFHGHFLNWYDTRTRNPLWPRYVSTVDSGNLVGYLWVIEEALNEYLKKPLISDNQRIALIDTMSIIEEELKEEALFKLEKDTILSEDMSIRNYVGILRQIVEKCLDIEFQHKQKELYWVDKLKREAIMKLAEIGEVSEFDDEAVANDSSMLDEIDKLLLKVPVINLATSLGDIVYNEAKDVGKTSKAECRIKNESILSLVRRVNTLIGRLDTMASETDFKVLYNSHRKIFSIGYDMENNTLGDNCYDLLASEARAASFIAIAKGDVEYDHWFKLGRAITTAFGTKSLVSWSGTMFEYFMPALIMKNYEGTLWDMTYNSVIEAQKIYAHKRGIPWGISESAFYHFDVAMNYQYKAFGVPGIGLKRGLVDELVVSPYSTVMALSFAPLSSIENMNNLINKGMVGRYGFYEAIDFTEERITRGKKESTVKCFMVHHQGMSLMSLDNFANDNILQERFHKLPQVKAFELLLQEKQGYHEIFTRKQEFDLPEIKTEQEALIVREYSSITENPEVLLLSNGSYSTVLTNSGSSLSKKCEMTINRWKSDTTDEGGGILFYIKNLNSNEYWSPSYEPCRVMGDDEVVQFTLDKALFKRTFGNIESSMEVCVSSQYDAEVRKITLKNNSESERSIEITSYMEVTLAPFSADVVHPTFSNLFITTEYDEENRCIIAKRRPRAKGQKQNHLIQKIVSDGDIIGSVSYDTSRVNFIGRNRSLRAPRAMDNDAALTNSIGIVLDPIIAMRVMVKIPPREKVSLSYVTIAADSREEVMKIANRYTDNSSVERAFIGATQQVALEMKYLAIKSFQANMFQSLASNMLFLTSYRRENEEYIKNLNKHQRDLWPYGISGDLPILMLVIKEEADMDLLRQVINLHYYWRSKGLKTDLVIYNDEETSYDLPVQKNIIEQVNTSQSRDYWNKPGGIYLHSKSTLGEDMRDFLIGIAKLVISSDRGTLLNQMKQWEEKDKKVRADILLRHKELQGYDLPRRETILREISKTDLSNDKSNVKYSEFVNSEEVTNYAYDVESLDFFNGYGGFKKDGSGYVVVLNDHRDTPAPWINVISNGNFGFHVSESGSSYTWIGNSRENKITPWNNDWVMDASTEGLYLRDDVNEEIWSITPKPLRDTGEYVIEHGFGYSAFSHDYHGIKGKTTMFCSMQDNIKLLKIELENNGEEDRTISLYYYAQLVLGVVPQQSAQYISTYISDIDMAGSATDEPSGSKKSNERFIWASNPYSSSFGTYKSYLKFYGGQEESFTGDRSEFLGRNESLGYPSALRLEKLSDTVGGGFDPCLGAQTKVVLKPNKRKTIILMLGAEESLEAIETVINKYSSFRAVDDTLENVKEYWQNFLGTIKVKTPDKSMDYMVNGWLIYQTMSCRYWARTAFYQSGGAYGYRDQLQDSLSLGVLNHEITRNQILRSASRQYEEGDVQHWWHPVVNSGIRTRFSDDLLWLPYVVSKYIKFSGDYSILDEEAPFLYDEPLKEGEDERYSDRFESRTSGTVYEHCVRAINRSLKYGEHNIPLMGSGDWNDGMSTVGNEGKGESVWLGWFLYEILGDFLDITGYKKDKINTDIFAYNRDFILENLEKNAWDGGWYRRAYFDDGTPLGSKENDECRIDSLAQSWAAITGGGKPERVKEAMEAIDTNLVKEDKGLILLLNPPFYNSKLEPGYIKGYVPGVRENGGQYTHAAVWVIVALAKMGMGNKAWQYFNMINPINHSSSELSSKTYKVEPYVMAADVYLQEPHGGRGGWSWYTGASGWMYKAAVEYILGFNSHYGKGFTINPAVPTNWKQYEIEYNKDNMYYHIVVSQDLKEINKAGADISKVIILDGNPLDDEVVPFLEGNHEVEVHI</sequence>
<feature type="transmembrane region" description="Helical" evidence="3">
    <location>
        <begin position="779"/>
        <end position="800"/>
    </location>
</feature>
<evidence type="ECO:0000256" key="2">
    <source>
        <dbReference type="ARBA" id="ARBA00022679"/>
    </source>
</evidence>
<feature type="transmembrane region" description="Helical" evidence="3">
    <location>
        <begin position="359"/>
        <end position="382"/>
    </location>
</feature>
<dbReference type="InterPro" id="IPR037018">
    <property type="entry name" value="GH65_N"/>
</dbReference>
<feature type="domain" description="Glycoamylase-like" evidence="5">
    <location>
        <begin position="1265"/>
        <end position="1473"/>
    </location>
</feature>
<dbReference type="InterPro" id="IPR019282">
    <property type="entry name" value="Glycoamylase-like_cons_dom"/>
</dbReference>
<dbReference type="Proteomes" id="UP000286268">
    <property type="component" value="Chromosome"/>
</dbReference>
<feature type="domain" description="Glycosyl hydrolase 94 catalytic" evidence="6">
    <location>
        <begin position="2351"/>
        <end position="2775"/>
    </location>
</feature>
<evidence type="ECO:0000259" key="5">
    <source>
        <dbReference type="Pfam" id="PF10091"/>
    </source>
</evidence>
<name>A0A3R5UIQ6_9CLOT</name>
<keyword evidence="1" id="KW-0328">Glycosyltransferase</keyword>
<keyword evidence="3" id="KW-0812">Transmembrane</keyword>
<dbReference type="SUPFAM" id="SSF48208">
    <property type="entry name" value="Six-hairpin glycosidases"/>
    <property type="match status" value="1"/>
</dbReference>
<dbReference type="Gene3D" id="2.60.420.10">
    <property type="entry name" value="Maltose phosphorylase, domain 3"/>
    <property type="match status" value="1"/>
</dbReference>
<dbReference type="CDD" id="cd11756">
    <property type="entry name" value="GH94N_ChvB_NdvB_1_like"/>
    <property type="match status" value="1"/>
</dbReference>
<keyword evidence="8" id="KW-1185">Reference proteome</keyword>
<dbReference type="Pfam" id="PF06165">
    <property type="entry name" value="GH94_b-supersand"/>
    <property type="match status" value="2"/>
</dbReference>
<dbReference type="PANTHER" id="PTHR37469">
    <property type="entry name" value="CELLOBIONIC ACID PHOSPHORYLASE-RELATED"/>
    <property type="match status" value="1"/>
</dbReference>
<evidence type="ECO:0000313" key="8">
    <source>
        <dbReference type="Proteomes" id="UP000286268"/>
    </source>
</evidence>
<dbReference type="InterPro" id="IPR052047">
    <property type="entry name" value="GH94_Enzymes"/>
</dbReference>
<gene>
    <name evidence="7" type="ORF">C1I91_25950</name>
</gene>
<evidence type="ECO:0000256" key="3">
    <source>
        <dbReference type="SAM" id="Phobius"/>
    </source>
</evidence>
<dbReference type="SUPFAM" id="SSF74650">
    <property type="entry name" value="Galactose mutarotase-like"/>
    <property type="match status" value="2"/>
</dbReference>
<dbReference type="GO" id="GO:0005975">
    <property type="term" value="P:carbohydrate metabolic process"/>
    <property type="evidence" value="ECO:0007669"/>
    <property type="project" value="InterPro"/>
</dbReference>
<keyword evidence="3" id="KW-0472">Membrane</keyword>
<feature type="domain" description="Glycosyl hydrolase 94 supersandwich" evidence="4">
    <location>
        <begin position="1510"/>
        <end position="1788"/>
    </location>
</feature>
<dbReference type="CDD" id="cd11753">
    <property type="entry name" value="GH94N_ChvB_NdvB_2_like"/>
    <property type="match status" value="1"/>
</dbReference>
<dbReference type="InterPro" id="IPR033432">
    <property type="entry name" value="GH94_catalytic"/>
</dbReference>
<evidence type="ECO:0000259" key="6">
    <source>
        <dbReference type="Pfam" id="PF17167"/>
    </source>
</evidence>
<dbReference type="InterPro" id="IPR037824">
    <property type="entry name" value="GH94N_2_NdvB"/>
</dbReference>
<dbReference type="Pfam" id="PF17167">
    <property type="entry name" value="Glyco_hydro_94"/>
    <property type="match status" value="1"/>
</dbReference>
<organism evidence="7 8">
    <name type="scientific">Clostridium manihotivorum</name>
    <dbReference type="NCBI Taxonomy" id="2320868"/>
    <lineage>
        <taxon>Bacteria</taxon>
        <taxon>Bacillati</taxon>
        <taxon>Bacillota</taxon>
        <taxon>Clostridia</taxon>
        <taxon>Eubacteriales</taxon>
        <taxon>Clostridiaceae</taxon>
        <taxon>Clostridium</taxon>
    </lineage>
</organism>
<dbReference type="GO" id="GO:0030246">
    <property type="term" value="F:carbohydrate binding"/>
    <property type="evidence" value="ECO:0007669"/>
    <property type="project" value="InterPro"/>
</dbReference>
<feature type="transmembrane region" description="Helical" evidence="3">
    <location>
        <begin position="868"/>
        <end position="885"/>
    </location>
</feature>
<feature type="transmembrane region" description="Helical" evidence="3">
    <location>
        <begin position="388"/>
        <end position="409"/>
    </location>
</feature>
<evidence type="ECO:0000259" key="4">
    <source>
        <dbReference type="Pfam" id="PF06165"/>
    </source>
</evidence>
<accession>A0A3R5UIQ6</accession>
<dbReference type="Gene3D" id="1.50.10.10">
    <property type="match status" value="1"/>
</dbReference>
<dbReference type="OrthoDB" id="9769991at2"/>
<evidence type="ECO:0000256" key="1">
    <source>
        <dbReference type="ARBA" id="ARBA00022676"/>
    </source>
</evidence>
<dbReference type="InterPro" id="IPR037820">
    <property type="entry name" value="GH94N_NdvB"/>
</dbReference>
<dbReference type="Gene3D" id="1.50.10.140">
    <property type="match status" value="2"/>
</dbReference>